<name>F8FHX8_PAEMK</name>
<evidence type="ECO:0000256" key="2">
    <source>
        <dbReference type="ARBA" id="ARBA00023136"/>
    </source>
</evidence>
<keyword evidence="3" id="KW-0812">Transmembrane</keyword>
<feature type="transmembrane region" description="Helical" evidence="3">
    <location>
        <begin position="304"/>
        <end position="326"/>
    </location>
</feature>
<gene>
    <name evidence="4" type="ordered locus">KNP414_04790</name>
</gene>
<feature type="transmembrane region" description="Helical" evidence="3">
    <location>
        <begin position="431"/>
        <end position="454"/>
    </location>
</feature>
<dbReference type="KEGG" id="pms:KNP414_04790"/>
<feature type="transmembrane region" description="Helical" evidence="3">
    <location>
        <begin position="400"/>
        <end position="424"/>
    </location>
</feature>
<dbReference type="InterPro" id="IPR050768">
    <property type="entry name" value="UPF0353/GerABKA_families"/>
</dbReference>
<dbReference type="InterPro" id="IPR004995">
    <property type="entry name" value="Spore_Ger"/>
</dbReference>
<evidence type="ECO:0000313" key="5">
    <source>
        <dbReference type="Proteomes" id="UP000006620"/>
    </source>
</evidence>
<dbReference type="PANTHER" id="PTHR22550:SF5">
    <property type="entry name" value="LEUCINE ZIPPER PROTEIN 4"/>
    <property type="match status" value="1"/>
</dbReference>
<dbReference type="HOGENOM" id="CLU_021639_4_1_9"/>
<dbReference type="AlphaFoldDB" id="F8FHX8"/>
<evidence type="ECO:0000313" key="4">
    <source>
        <dbReference type="EMBL" id="AEI43320.1"/>
    </source>
</evidence>
<reference evidence="5" key="1">
    <citation type="submission" date="2011-06" db="EMBL/GenBank/DDBJ databases">
        <title>Complete genome sequence of Paenibacillus mucilaginosus KNP414.</title>
        <authorList>
            <person name="Wang J."/>
            <person name="Hu S."/>
            <person name="Hu X."/>
            <person name="Zhang B."/>
            <person name="Dong D."/>
            <person name="Zhang S."/>
            <person name="Zhao K."/>
            <person name="Wu D."/>
        </authorList>
    </citation>
    <scope>NUCLEOTIDE SEQUENCE [LARGE SCALE GENOMIC DNA]</scope>
    <source>
        <strain evidence="5">KNP414</strain>
    </source>
</reference>
<protein>
    <submittedName>
        <fullName evidence="4">Spore germination protein</fullName>
    </submittedName>
</protein>
<reference evidence="4 5" key="2">
    <citation type="journal article" date="2013" name="Genome Announc.">
        <title>Genome Sequence of Growth-Improving Paenibacillus mucilaginosus Strain KNP414.</title>
        <authorList>
            <person name="Lu J.J."/>
            <person name="Wang J.F."/>
            <person name="Hu X.F."/>
        </authorList>
    </citation>
    <scope>NUCLEOTIDE SEQUENCE [LARGE SCALE GENOMIC DNA]</scope>
    <source>
        <strain evidence="4 5">KNP414</strain>
    </source>
</reference>
<dbReference type="PIRSF" id="PIRSF005690">
    <property type="entry name" value="GerBA"/>
    <property type="match status" value="1"/>
</dbReference>
<keyword evidence="2 3" id="KW-0472">Membrane</keyword>
<dbReference type="Proteomes" id="UP000006620">
    <property type="component" value="Chromosome"/>
</dbReference>
<sequence length="510" mass="56889">MKRMNKGADSGCEAISTVLGSNLKRIETTFANCSDLSIVYMHYGPGLGYSAFSVYYNSLVQRKEYNYLKETLQDLMTTQVGQGTSVRPEELFRFFEQGGASTHTAVVLDSFEQAVSDVNDGYIVLFFDLWNKALSYKALGLEKRQVTEPTTEPVVQGPKESTIEELNKNIGMLRIRLKSPRFKMEKFSVESETKTEIAYGYLEGTVDPEVLAEFKNRIHRLTCGEILETSYIEELIEDSPYNPFPQVRYTERPDVAVAELLNGKIIVMVNGTGSILICPATFPELMQSSEDYYQRTLIASLIRLMRLVAFFIALMLPSIYIALSTFHTELIPTVLLLAVLNSREGIPFPAIIEALIMELFFELLREAGVRLPRPVGSAVSIVGALVIGEASINAGIASPILVIIVALTGIASFAMPQFNLAVALRILRFPMMLFAALLGGFGLMIALLLLWLHLSNMRPLGQPYLAPLAPFKPVQLKDFLIRAPLQSLLRSPRQMHLRKPKPQPKPQPKT</sequence>
<comment type="similarity">
    <text evidence="1">Belongs to the GerABKA family.</text>
</comment>
<dbReference type="PATRIC" id="fig|1036673.3.peg.4415"/>
<keyword evidence="3" id="KW-1133">Transmembrane helix</keyword>
<accession>F8FHX8</accession>
<evidence type="ECO:0000256" key="1">
    <source>
        <dbReference type="ARBA" id="ARBA00005278"/>
    </source>
</evidence>
<evidence type="ECO:0000256" key="3">
    <source>
        <dbReference type="SAM" id="Phobius"/>
    </source>
</evidence>
<dbReference type="EMBL" id="CP002869">
    <property type="protein sequence ID" value="AEI43320.1"/>
    <property type="molecule type" value="Genomic_DNA"/>
</dbReference>
<dbReference type="Pfam" id="PF03323">
    <property type="entry name" value="GerA"/>
    <property type="match status" value="1"/>
</dbReference>
<dbReference type="PANTHER" id="PTHR22550">
    <property type="entry name" value="SPORE GERMINATION PROTEIN"/>
    <property type="match status" value="1"/>
</dbReference>
<dbReference type="GO" id="GO:0009847">
    <property type="term" value="P:spore germination"/>
    <property type="evidence" value="ECO:0007669"/>
    <property type="project" value="InterPro"/>
</dbReference>
<dbReference type="GO" id="GO:0016020">
    <property type="term" value="C:membrane"/>
    <property type="evidence" value="ECO:0007669"/>
    <property type="project" value="InterPro"/>
</dbReference>
<proteinExistence type="inferred from homology"/>
<organism evidence="4 5">
    <name type="scientific">Paenibacillus mucilaginosus (strain KNP414)</name>
    <dbReference type="NCBI Taxonomy" id="1036673"/>
    <lineage>
        <taxon>Bacteria</taxon>
        <taxon>Bacillati</taxon>
        <taxon>Bacillota</taxon>
        <taxon>Bacilli</taxon>
        <taxon>Bacillales</taxon>
        <taxon>Paenibacillaceae</taxon>
        <taxon>Paenibacillus</taxon>
    </lineage>
</organism>